<protein>
    <recommendedName>
        <fullName evidence="4">cytidine deaminase</fullName>
        <ecNumber evidence="4">3.5.4.5</ecNumber>
    </recommendedName>
</protein>
<evidence type="ECO:0000259" key="8">
    <source>
        <dbReference type="PROSITE" id="PS51747"/>
    </source>
</evidence>
<dbReference type="GO" id="GO:0003677">
    <property type="term" value="F:DNA binding"/>
    <property type="evidence" value="ECO:0007669"/>
    <property type="project" value="InterPro"/>
</dbReference>
<dbReference type="PANTHER" id="PTHR11644:SF2">
    <property type="entry name" value="CYTIDINE DEAMINASE"/>
    <property type="match status" value="1"/>
</dbReference>
<evidence type="ECO:0000256" key="5">
    <source>
        <dbReference type="ARBA" id="ARBA00022723"/>
    </source>
</evidence>
<dbReference type="NCBIfam" id="TIGR01355">
    <property type="entry name" value="cyt_deam_dimer"/>
    <property type="match status" value="1"/>
</dbReference>
<keyword evidence="10" id="KW-1185">Reference proteome</keyword>
<dbReference type="GO" id="GO:0003899">
    <property type="term" value="F:DNA-directed RNA polymerase activity"/>
    <property type="evidence" value="ECO:0007669"/>
    <property type="project" value="InterPro"/>
</dbReference>
<evidence type="ECO:0000256" key="3">
    <source>
        <dbReference type="ARBA" id="ARBA00011738"/>
    </source>
</evidence>
<keyword evidence="6" id="KW-0378">Hydrolase</keyword>
<dbReference type="PROSITE" id="PS00903">
    <property type="entry name" value="CYT_DCMP_DEAMINASES_1"/>
    <property type="match status" value="1"/>
</dbReference>
<name>A0AAV6MUI0_9ROSI</name>
<dbReference type="PROSITE" id="PS51747">
    <property type="entry name" value="CYT_DCMP_DEAMINASES_2"/>
    <property type="match status" value="2"/>
</dbReference>
<dbReference type="EMBL" id="JAGKQH010000011">
    <property type="protein sequence ID" value="KAG6588032.1"/>
    <property type="molecule type" value="Genomic_DNA"/>
</dbReference>
<dbReference type="NCBIfam" id="NF006537">
    <property type="entry name" value="PRK09027.1"/>
    <property type="match status" value="1"/>
</dbReference>
<accession>A0AAV6MUI0</accession>
<dbReference type="GO" id="GO:0005829">
    <property type="term" value="C:cytosol"/>
    <property type="evidence" value="ECO:0007669"/>
    <property type="project" value="TreeGrafter"/>
</dbReference>
<dbReference type="GO" id="GO:0006351">
    <property type="term" value="P:DNA-templated transcription"/>
    <property type="evidence" value="ECO:0007669"/>
    <property type="project" value="InterPro"/>
</dbReference>
<evidence type="ECO:0000256" key="1">
    <source>
        <dbReference type="ARBA" id="ARBA00001947"/>
    </source>
</evidence>
<dbReference type="EC" id="3.5.4.5" evidence="4"/>
<feature type="domain" description="CMP/dCMP-type deaminase" evidence="8">
    <location>
        <begin position="354"/>
        <end position="467"/>
    </location>
</feature>
<dbReference type="Pfam" id="PF08211">
    <property type="entry name" value="dCMP_cyt_deam_2"/>
    <property type="match status" value="1"/>
</dbReference>
<comment type="cofactor">
    <cofactor evidence="1">
        <name>Zn(2+)</name>
        <dbReference type="ChEBI" id="CHEBI:29105"/>
    </cofactor>
</comment>
<proteinExistence type="inferred from homology"/>
<dbReference type="FunFam" id="3.40.140.10:FF:000041">
    <property type="entry name" value="Cytidine deaminase"/>
    <property type="match status" value="1"/>
</dbReference>
<feature type="non-terminal residue" evidence="9">
    <location>
        <position position="1"/>
    </location>
</feature>
<evidence type="ECO:0000313" key="10">
    <source>
        <dbReference type="Proteomes" id="UP000685013"/>
    </source>
</evidence>
<dbReference type="PANTHER" id="PTHR11644">
    <property type="entry name" value="CYTIDINE DEAMINASE"/>
    <property type="match status" value="1"/>
</dbReference>
<evidence type="ECO:0000256" key="7">
    <source>
        <dbReference type="ARBA" id="ARBA00022833"/>
    </source>
</evidence>
<dbReference type="AlphaFoldDB" id="A0AAV6MUI0"/>
<dbReference type="InterPro" id="IPR016192">
    <property type="entry name" value="APOBEC/CMP_deaminase_Zn-bd"/>
</dbReference>
<dbReference type="Pfam" id="PF00383">
    <property type="entry name" value="dCMP_cyt_deam_1"/>
    <property type="match status" value="1"/>
</dbReference>
<dbReference type="GO" id="GO:0046135">
    <property type="term" value="P:pyrimidine nucleoside catabolic process"/>
    <property type="evidence" value="ECO:0007669"/>
    <property type="project" value="UniProtKB-ARBA"/>
</dbReference>
<dbReference type="Pfam" id="PF05000">
    <property type="entry name" value="RNA_pol_Rpb1_4"/>
    <property type="match status" value="1"/>
</dbReference>
<dbReference type="InterPro" id="IPR007083">
    <property type="entry name" value="RNA_pol_Rpb1_4"/>
</dbReference>
<sequence>MEVLMAERADLVFHNKVIDGTAIKRLISRLIDHFGMAYTSHILDQIKTLGFQQATATSISLGIDDLLTIPSKGWLVQDAEQQSLILEKHHHYGNVHAVEKLRQSIEIWYATSEYLRQEMNPNFRMTDPFNPVHIMSFSGARGNASQVHQLVVPPLTPTSSYSSSPSPPPPFSPAMDGLRFVIEAPEAESMAKKSGIAIPQLLPSLVESAQGLARPPISKFHVGAVGLGSSGRVFFGVNLEFPGLPLHHSVHAEQFLVMNLALNDESRLNFLAVSAAPCGHCRQFLQEVRAAAEIKIFVSSIESCSKSNDYVPLPELLPHRFGPDDLLDKSIPLILEPRFNGLSLPDESAGNHNGDWEKLKRAALNAANVSHAPYSKCPSGVAVMDADGRIYKGPYMESAAYNPSMGPVQAAVIAYVSGGGEGYEKIVAAVLVEKEGVEVKQEHTARLLLQVISPVCEFRVVHCIAAV</sequence>
<comment type="similarity">
    <text evidence="2">Belongs to the cytidine and deoxycytidylate deaminase family.</text>
</comment>
<dbReference type="InterPro" id="IPR050202">
    <property type="entry name" value="Cyt/Deoxycyt_deaminase"/>
</dbReference>
<organism evidence="9 10">
    <name type="scientific">Cucurbita argyrosperma subsp. sororia</name>
    <dbReference type="NCBI Taxonomy" id="37648"/>
    <lineage>
        <taxon>Eukaryota</taxon>
        <taxon>Viridiplantae</taxon>
        <taxon>Streptophyta</taxon>
        <taxon>Embryophyta</taxon>
        <taxon>Tracheophyta</taxon>
        <taxon>Spermatophyta</taxon>
        <taxon>Magnoliopsida</taxon>
        <taxon>eudicotyledons</taxon>
        <taxon>Gunneridae</taxon>
        <taxon>Pentapetalae</taxon>
        <taxon>rosids</taxon>
        <taxon>fabids</taxon>
        <taxon>Cucurbitales</taxon>
        <taxon>Cucurbitaceae</taxon>
        <taxon>Cucurbiteae</taxon>
        <taxon>Cucurbita</taxon>
    </lineage>
</organism>
<gene>
    <name evidence="9" type="primary">CDA1</name>
    <name evidence="9" type="ORF">SDJN03_16597</name>
</gene>
<keyword evidence="5" id="KW-0479">Metal-binding</keyword>
<evidence type="ECO:0000313" key="9">
    <source>
        <dbReference type="EMBL" id="KAG6588032.1"/>
    </source>
</evidence>
<evidence type="ECO:0000256" key="2">
    <source>
        <dbReference type="ARBA" id="ARBA00006576"/>
    </source>
</evidence>
<feature type="domain" description="CMP/dCMP-type deaminase" evidence="8">
    <location>
        <begin position="197"/>
        <end position="324"/>
    </location>
</feature>
<dbReference type="InterPro" id="IPR013171">
    <property type="entry name" value="Cyd/dCyd_deaminase_Zn-bd"/>
</dbReference>
<dbReference type="CDD" id="cd01283">
    <property type="entry name" value="cytidine_deaminase"/>
    <property type="match status" value="2"/>
</dbReference>
<dbReference type="GO" id="GO:0008270">
    <property type="term" value="F:zinc ion binding"/>
    <property type="evidence" value="ECO:0007669"/>
    <property type="project" value="InterPro"/>
</dbReference>
<dbReference type="Proteomes" id="UP000685013">
    <property type="component" value="Chromosome 11"/>
</dbReference>
<reference evidence="9 10" key="1">
    <citation type="journal article" date="2021" name="Hortic Res">
        <title>The domestication of Cucurbita argyrosperma as revealed by the genome of its wild relative.</title>
        <authorList>
            <person name="Barrera-Redondo J."/>
            <person name="Sanchez-de la Vega G."/>
            <person name="Aguirre-Liguori J.A."/>
            <person name="Castellanos-Morales G."/>
            <person name="Gutierrez-Guerrero Y.T."/>
            <person name="Aguirre-Dugua X."/>
            <person name="Aguirre-Planter E."/>
            <person name="Tenaillon M.I."/>
            <person name="Lira-Saade R."/>
            <person name="Eguiarte L.E."/>
        </authorList>
    </citation>
    <scope>NUCLEOTIDE SEQUENCE [LARGE SCALE GENOMIC DNA]</scope>
    <source>
        <strain evidence="9">JBR-2021</strain>
    </source>
</reference>
<evidence type="ECO:0000256" key="4">
    <source>
        <dbReference type="ARBA" id="ARBA00012783"/>
    </source>
</evidence>
<dbReference type="InterPro" id="IPR006263">
    <property type="entry name" value="Cyt_deam_dimer"/>
</dbReference>
<comment type="caution">
    <text evidence="9">The sequence shown here is derived from an EMBL/GenBank/DDBJ whole genome shotgun (WGS) entry which is preliminary data.</text>
</comment>
<comment type="subunit">
    <text evidence="3">Homodimer.</text>
</comment>
<dbReference type="GO" id="GO:0042803">
    <property type="term" value="F:protein homodimerization activity"/>
    <property type="evidence" value="ECO:0007669"/>
    <property type="project" value="UniProtKB-ARBA"/>
</dbReference>
<evidence type="ECO:0000256" key="6">
    <source>
        <dbReference type="ARBA" id="ARBA00022801"/>
    </source>
</evidence>
<dbReference type="FunFam" id="3.40.140.10:FF:000006">
    <property type="entry name" value="Cytidine deaminase"/>
    <property type="match status" value="1"/>
</dbReference>
<dbReference type="GO" id="GO:0004126">
    <property type="term" value="F:cytidine deaminase activity"/>
    <property type="evidence" value="ECO:0007669"/>
    <property type="project" value="UniProtKB-EC"/>
</dbReference>
<dbReference type="InterPro" id="IPR002125">
    <property type="entry name" value="CMP_dCMP_dom"/>
</dbReference>
<keyword evidence="7" id="KW-0862">Zinc</keyword>